<dbReference type="SMART" id="SM00283">
    <property type="entry name" value="MA"/>
    <property type="match status" value="1"/>
</dbReference>
<dbReference type="InterPro" id="IPR003122">
    <property type="entry name" value="Tar_rcpt_lig-bd"/>
</dbReference>
<keyword evidence="5" id="KW-0997">Cell inner membrane</keyword>
<feature type="transmembrane region" description="Helical" evidence="12">
    <location>
        <begin position="280"/>
        <end position="303"/>
    </location>
</feature>
<dbReference type="SMART" id="SM00319">
    <property type="entry name" value="TarH"/>
    <property type="match status" value="1"/>
</dbReference>
<evidence type="ECO:0000256" key="1">
    <source>
        <dbReference type="ARBA" id="ARBA00004651"/>
    </source>
</evidence>
<dbReference type="FunFam" id="1.10.8.500:FF:000002">
    <property type="entry name" value="Methyl-accepting chemotaxis protein"/>
    <property type="match status" value="1"/>
</dbReference>
<reference evidence="15 16" key="1">
    <citation type="submission" date="2020-02" db="EMBL/GenBank/DDBJ databases">
        <title>Genome sequencing, annotation and comparative genomic analysis of Bacillus tequilensis EA-CB0015, an effective biological control agent against Pseudocercospora fijiensis in banana plants.</title>
        <authorList>
            <person name="Cuellar-Gaviria T.Z."/>
            <person name="Ju K.-S."/>
            <person name="Villegas-Escobar V."/>
        </authorList>
    </citation>
    <scope>NUCLEOTIDE SEQUENCE [LARGE SCALE GENOMIC DNA]</scope>
    <source>
        <strain evidence="15 16">EA-CB0015</strain>
    </source>
</reference>
<dbReference type="GO" id="GO:0007165">
    <property type="term" value="P:signal transduction"/>
    <property type="evidence" value="ECO:0007669"/>
    <property type="project" value="UniProtKB-KW"/>
</dbReference>
<evidence type="ECO:0000256" key="11">
    <source>
        <dbReference type="PROSITE-ProRule" id="PRU00284"/>
    </source>
</evidence>
<evidence type="ECO:0000256" key="5">
    <source>
        <dbReference type="ARBA" id="ARBA00022519"/>
    </source>
</evidence>
<keyword evidence="7 12" id="KW-1133">Transmembrane helix</keyword>
<dbReference type="KEGG" id="bteq:G4P54_15935"/>
<dbReference type="Pfam" id="PF00672">
    <property type="entry name" value="HAMP"/>
    <property type="match status" value="1"/>
</dbReference>
<evidence type="ECO:0000256" key="3">
    <source>
        <dbReference type="ARBA" id="ARBA00022481"/>
    </source>
</evidence>
<dbReference type="GO" id="GO:0006935">
    <property type="term" value="P:chemotaxis"/>
    <property type="evidence" value="ECO:0007669"/>
    <property type="project" value="UniProtKB-KW"/>
</dbReference>
<sequence>MKTFINWLKKPSISRKLIVSFIAILMIPILILEFSSYRSASGKLDQEIMGNAKNSVNTFNTTVTNDLGAKAKAVTFFSESLKSSAFKGKSNQEELKAKFSQYVSINQGVARIYGGSENGTYVQAPKEQLPDGYDPRQRPWYQDAMKAGGEIVVTDPYVAASDGSMVITIAQELKDKSGVVAMDITIDKLLEQMKQIKVGKEGYVFIATKNKTYVAHQDHKAGEKLSGDWVANMYANDSGELQYTSEHADKKMTYTTNELTGWKIAGAMYMSEIKDASKSVLITGMIVLIASIVIGGVLILFIVRSITKPLKRLVQSSKTISSGDLTETIEIRSKDELGELGESFNEMGQSLRSLISAIQDSVNNVAASSEQLTASAGQTSKATEHITMAIEQFSNGNEEQSEKVDSSSHQLNLMNEGLQKVSQTSSDITKASIQSTEIAGTGEKFVQETVGQMNSINQSVQQAEAVVKGLEGKSKDITSILRVINGIADQTNLLALNAAIEAARAGESGRGFSVVAEEVRKLAVQSAGSAKEIEKLIQEIVAEIDTSLHMFKEVNQEVQSGLVVTDHTKESFQSIFGMTNEIAGKLQTMNSTVEQLSDRSQHVSTAVSGIADVSKESSASIQDIAASAEEQLASMEEISSSATTLAQMAEELRDLTKQFKIE</sequence>
<feature type="domain" description="Methyl-accepting transducer" evidence="13">
    <location>
        <begin position="375"/>
        <end position="611"/>
    </location>
</feature>
<dbReference type="SMART" id="SM00304">
    <property type="entry name" value="HAMP"/>
    <property type="match status" value="1"/>
</dbReference>
<evidence type="ECO:0000256" key="12">
    <source>
        <dbReference type="SAM" id="Phobius"/>
    </source>
</evidence>
<dbReference type="Gene3D" id="1.10.287.950">
    <property type="entry name" value="Methyl-accepting chemotaxis protein"/>
    <property type="match status" value="1"/>
</dbReference>
<gene>
    <name evidence="15" type="primary">mcpB</name>
    <name evidence="15" type="ORF">G4P54_15935</name>
</gene>
<evidence type="ECO:0000259" key="13">
    <source>
        <dbReference type="PROSITE" id="PS50111"/>
    </source>
</evidence>
<dbReference type="InterPro" id="IPR029151">
    <property type="entry name" value="Sensor-like_sf"/>
</dbReference>
<keyword evidence="16" id="KW-1185">Reference proteome</keyword>
<evidence type="ECO:0000313" key="15">
    <source>
        <dbReference type="EMBL" id="QIW81164.1"/>
    </source>
</evidence>
<dbReference type="GO" id="GO:0005886">
    <property type="term" value="C:plasma membrane"/>
    <property type="evidence" value="ECO:0007669"/>
    <property type="project" value="UniProtKB-SubCell"/>
</dbReference>
<dbReference type="SUPFAM" id="SSF103190">
    <property type="entry name" value="Sensory domain-like"/>
    <property type="match status" value="1"/>
</dbReference>
<dbReference type="RefSeq" id="WP_167873195.1">
    <property type="nucleotide sequence ID" value="NZ_CP048852.1"/>
</dbReference>
<evidence type="ECO:0000256" key="2">
    <source>
        <dbReference type="ARBA" id="ARBA00022475"/>
    </source>
</evidence>
<dbReference type="Gene3D" id="6.10.340.10">
    <property type="match status" value="1"/>
</dbReference>
<dbReference type="Pfam" id="PF02743">
    <property type="entry name" value="dCache_1"/>
    <property type="match status" value="1"/>
</dbReference>
<evidence type="ECO:0000256" key="4">
    <source>
        <dbReference type="ARBA" id="ARBA00022500"/>
    </source>
</evidence>
<dbReference type="InterPro" id="IPR033479">
    <property type="entry name" value="dCache_1"/>
</dbReference>
<evidence type="ECO:0000256" key="7">
    <source>
        <dbReference type="ARBA" id="ARBA00022989"/>
    </source>
</evidence>
<dbReference type="Gene3D" id="3.30.450.20">
    <property type="entry name" value="PAS domain"/>
    <property type="match status" value="2"/>
</dbReference>
<dbReference type="FunFam" id="3.30.450.20:FF:000048">
    <property type="entry name" value="Methyl-accepting chemotaxis protein"/>
    <property type="match status" value="1"/>
</dbReference>
<keyword evidence="4" id="KW-0145">Chemotaxis</keyword>
<dbReference type="GO" id="GO:0016597">
    <property type="term" value="F:amino acid binding"/>
    <property type="evidence" value="ECO:0007669"/>
    <property type="project" value="UniProtKB-ARBA"/>
</dbReference>
<evidence type="ECO:0000256" key="6">
    <source>
        <dbReference type="ARBA" id="ARBA00022692"/>
    </source>
</evidence>
<dbReference type="FunFam" id="1.10.287.950:FF:000001">
    <property type="entry name" value="Methyl-accepting chemotaxis sensory transducer"/>
    <property type="match status" value="1"/>
</dbReference>
<keyword evidence="6 12" id="KW-0812">Transmembrane</keyword>
<evidence type="ECO:0000259" key="14">
    <source>
        <dbReference type="PROSITE" id="PS50885"/>
    </source>
</evidence>
<dbReference type="PROSITE" id="PS50111">
    <property type="entry name" value="CHEMOTAXIS_TRANSDUC_2"/>
    <property type="match status" value="1"/>
</dbReference>
<keyword evidence="8 12" id="KW-0472">Membrane</keyword>
<keyword evidence="3" id="KW-0488">Methylation</keyword>
<dbReference type="AlphaFoldDB" id="A0A6H0WM08"/>
<dbReference type="GO" id="GO:0043200">
    <property type="term" value="P:response to amino acid"/>
    <property type="evidence" value="ECO:0007669"/>
    <property type="project" value="UniProtKB-ARBA"/>
</dbReference>
<evidence type="ECO:0000256" key="9">
    <source>
        <dbReference type="ARBA" id="ARBA00023224"/>
    </source>
</evidence>
<dbReference type="InterPro" id="IPR004089">
    <property type="entry name" value="MCPsignal_dom"/>
</dbReference>
<evidence type="ECO:0000313" key="16">
    <source>
        <dbReference type="Proteomes" id="UP000501914"/>
    </source>
</evidence>
<keyword evidence="9 11" id="KW-0807">Transducer</keyword>
<dbReference type="SUPFAM" id="SSF58104">
    <property type="entry name" value="Methyl-accepting chemotaxis protein (MCP) signaling domain"/>
    <property type="match status" value="1"/>
</dbReference>
<proteinExistence type="inferred from homology"/>
<dbReference type="Pfam" id="PF00015">
    <property type="entry name" value="MCPsignal"/>
    <property type="match status" value="1"/>
</dbReference>
<organism evidence="15 16">
    <name type="scientific">Bacillus tequilensis</name>
    <dbReference type="NCBI Taxonomy" id="227866"/>
    <lineage>
        <taxon>Bacteria</taxon>
        <taxon>Bacillati</taxon>
        <taxon>Bacillota</taxon>
        <taxon>Bacilli</taxon>
        <taxon>Bacillales</taxon>
        <taxon>Bacillaceae</taxon>
        <taxon>Bacillus</taxon>
    </lineage>
</organism>
<feature type="domain" description="HAMP" evidence="14">
    <location>
        <begin position="304"/>
        <end position="356"/>
    </location>
</feature>
<evidence type="ECO:0000256" key="8">
    <source>
        <dbReference type="ARBA" id="ARBA00023136"/>
    </source>
</evidence>
<name>A0A6H0WM08_9BACI</name>
<protein>
    <submittedName>
        <fullName evidence="15">Methyl-accepting chemotaxis protein McpB</fullName>
    </submittedName>
</protein>
<dbReference type="CDD" id="cd11386">
    <property type="entry name" value="MCP_signal"/>
    <property type="match status" value="1"/>
</dbReference>
<dbReference type="PROSITE" id="PS50885">
    <property type="entry name" value="HAMP"/>
    <property type="match status" value="1"/>
</dbReference>
<dbReference type="Proteomes" id="UP000501914">
    <property type="component" value="Chromosome"/>
</dbReference>
<dbReference type="InterPro" id="IPR003660">
    <property type="entry name" value="HAMP_dom"/>
</dbReference>
<dbReference type="CDD" id="cd06225">
    <property type="entry name" value="HAMP"/>
    <property type="match status" value="1"/>
</dbReference>
<comment type="similarity">
    <text evidence="10">Belongs to the methyl-accepting chemotaxis (MCP) protein family.</text>
</comment>
<evidence type="ECO:0000256" key="10">
    <source>
        <dbReference type="ARBA" id="ARBA00029447"/>
    </source>
</evidence>
<dbReference type="PANTHER" id="PTHR32089">
    <property type="entry name" value="METHYL-ACCEPTING CHEMOTAXIS PROTEIN MCPB"/>
    <property type="match status" value="1"/>
</dbReference>
<accession>A0A6H0WM08</accession>
<dbReference type="PANTHER" id="PTHR32089:SF114">
    <property type="entry name" value="METHYL-ACCEPTING CHEMOTAXIS PROTEIN MCPB"/>
    <property type="match status" value="1"/>
</dbReference>
<comment type="subcellular location">
    <subcellularLocation>
        <location evidence="1">Cell membrane</location>
        <topology evidence="1">Multi-pass membrane protein</topology>
    </subcellularLocation>
</comment>
<keyword evidence="2" id="KW-1003">Cell membrane</keyword>
<dbReference type="EMBL" id="CP048852">
    <property type="protein sequence ID" value="QIW81164.1"/>
    <property type="molecule type" value="Genomic_DNA"/>
</dbReference>
<dbReference type="CDD" id="cd18773">
    <property type="entry name" value="PDC1_HK_sensor"/>
    <property type="match status" value="1"/>
</dbReference>
<dbReference type="CDD" id="cd12912">
    <property type="entry name" value="PDC2_MCP_like"/>
    <property type="match status" value="1"/>
</dbReference>